<dbReference type="GO" id="GO:0016655">
    <property type="term" value="F:oxidoreductase activity, acting on NAD(P)H, quinone or similar compound as acceptor"/>
    <property type="evidence" value="ECO:0007669"/>
    <property type="project" value="UniProtKB-UniRule"/>
</dbReference>
<dbReference type="GO" id="GO:0010181">
    <property type="term" value="F:FMN binding"/>
    <property type="evidence" value="ECO:0007669"/>
    <property type="project" value="UniProtKB-UniRule"/>
</dbReference>
<keyword evidence="13 16" id="KW-0830">Ubiquinone</keyword>
<comment type="caution">
    <text evidence="16">Lacks conserved residue(s) required for the propagation of feature annotation.</text>
</comment>
<comment type="subunit">
    <text evidence="16 17">Composed of six subunits; NqrA, NqrB, NqrC, NqrD, NqrE and NqrF.</text>
</comment>
<evidence type="ECO:0000256" key="16">
    <source>
        <dbReference type="HAMAP-Rule" id="MF_00427"/>
    </source>
</evidence>
<dbReference type="GO" id="GO:0006814">
    <property type="term" value="P:sodium ion transport"/>
    <property type="evidence" value="ECO:0007669"/>
    <property type="project" value="UniProtKB-UniRule"/>
</dbReference>
<comment type="catalytic activity">
    <reaction evidence="16 17">
        <text>a ubiquinone + n Na(+)(in) + NADH + H(+) = a ubiquinol + n Na(+)(out) + NAD(+)</text>
        <dbReference type="Rhea" id="RHEA:47748"/>
        <dbReference type="Rhea" id="RHEA-COMP:9565"/>
        <dbReference type="Rhea" id="RHEA-COMP:9566"/>
        <dbReference type="ChEBI" id="CHEBI:15378"/>
        <dbReference type="ChEBI" id="CHEBI:16389"/>
        <dbReference type="ChEBI" id="CHEBI:17976"/>
        <dbReference type="ChEBI" id="CHEBI:29101"/>
        <dbReference type="ChEBI" id="CHEBI:57540"/>
        <dbReference type="ChEBI" id="CHEBI:57945"/>
        <dbReference type="EC" id="7.2.1.1"/>
    </reaction>
</comment>
<keyword evidence="15 16" id="KW-0739">Sodium transport</keyword>
<keyword evidence="10 16" id="KW-0520">NAD</keyword>
<keyword evidence="6 16" id="KW-0288">FMN</keyword>
<comment type="similarity">
    <text evidence="16 17">Belongs to the NqrC family.</text>
</comment>
<dbReference type="Pfam" id="PF04205">
    <property type="entry name" value="FMN_bind"/>
    <property type="match status" value="1"/>
</dbReference>
<reference evidence="19" key="1">
    <citation type="submission" date="2022-06" db="EMBL/GenBank/DDBJ databases">
        <title>A novel DMS-producing enzyme.</title>
        <authorList>
            <person name="Zhang Y."/>
        </authorList>
    </citation>
    <scope>NUCLEOTIDE SEQUENCE</scope>
    <source>
        <strain evidence="19">RT37</strain>
    </source>
</reference>
<evidence type="ECO:0000256" key="12">
    <source>
        <dbReference type="ARBA" id="ARBA00023065"/>
    </source>
</evidence>
<dbReference type="GO" id="GO:0005886">
    <property type="term" value="C:plasma membrane"/>
    <property type="evidence" value="ECO:0007669"/>
    <property type="project" value="UniProtKB-SubCell"/>
</dbReference>
<accession>A0AAU7KCI6</accession>
<dbReference type="PANTHER" id="PTHR37838:SF1">
    <property type="entry name" value="NA(+)-TRANSLOCATING NADH-QUINONE REDUCTASE SUBUNIT C"/>
    <property type="match status" value="1"/>
</dbReference>
<keyword evidence="5 16" id="KW-0285">Flavoprotein</keyword>
<evidence type="ECO:0000256" key="10">
    <source>
        <dbReference type="ARBA" id="ARBA00023027"/>
    </source>
</evidence>
<keyword evidence="11 16" id="KW-0915">Sodium</keyword>
<dbReference type="InterPro" id="IPR010204">
    <property type="entry name" value="NqrC"/>
</dbReference>
<gene>
    <name evidence="16" type="primary">nqrC</name>
    <name evidence="19" type="ORF">NFG58_12170</name>
</gene>
<dbReference type="NCBIfam" id="NF003749">
    <property type="entry name" value="PRK05346.1-5"/>
    <property type="match status" value="1"/>
</dbReference>
<name>A0AAU7KCI6_9GAMM</name>
<dbReference type="EMBL" id="CP098827">
    <property type="protein sequence ID" value="XBO69386.1"/>
    <property type="molecule type" value="Genomic_DNA"/>
</dbReference>
<evidence type="ECO:0000256" key="6">
    <source>
        <dbReference type="ARBA" id="ARBA00022643"/>
    </source>
</evidence>
<keyword evidence="7 16" id="KW-0812">Transmembrane</keyword>
<keyword evidence="4 16" id="KW-0597">Phosphoprotein</keyword>
<evidence type="ECO:0000256" key="7">
    <source>
        <dbReference type="ARBA" id="ARBA00022692"/>
    </source>
</evidence>
<evidence type="ECO:0000256" key="2">
    <source>
        <dbReference type="ARBA" id="ARBA00022475"/>
    </source>
</evidence>
<evidence type="ECO:0000256" key="11">
    <source>
        <dbReference type="ARBA" id="ARBA00023053"/>
    </source>
</evidence>
<dbReference type="RefSeq" id="WP_108132830.1">
    <property type="nucleotide sequence ID" value="NZ_CP098827.1"/>
</dbReference>
<protein>
    <recommendedName>
        <fullName evidence="16 17">Na(+)-translocating NADH-quinone reductase subunit C</fullName>
        <shortName evidence="16 17">Na(+)-NQR subunit C</shortName>
        <shortName evidence="16 17">Na(+)-translocating NQR subunit C</shortName>
        <ecNumber evidence="16 17">7.2.1.1</ecNumber>
    </recommendedName>
    <alternativeName>
        <fullName evidence="16 17">NQR complex subunit C</fullName>
    </alternativeName>
    <alternativeName>
        <fullName evidence="16 17">NQR-1 subunit C</fullName>
    </alternativeName>
</protein>
<proteinExistence type="inferred from homology"/>
<evidence type="ECO:0000259" key="18">
    <source>
        <dbReference type="SMART" id="SM00900"/>
    </source>
</evidence>
<comment type="subcellular location">
    <subcellularLocation>
        <location evidence="16">Cell membrane</location>
        <topology evidence="16">Single-pass membrane protein</topology>
    </subcellularLocation>
</comment>
<feature type="modified residue" description="FMN phosphoryl serine" evidence="16">
    <location>
        <position position="225"/>
    </location>
</feature>
<keyword evidence="12 16" id="KW-0406">Ion transport</keyword>
<evidence type="ECO:0000256" key="3">
    <source>
        <dbReference type="ARBA" id="ARBA00022519"/>
    </source>
</evidence>
<evidence type="ECO:0000256" key="1">
    <source>
        <dbReference type="ARBA" id="ARBA00022448"/>
    </source>
</evidence>
<keyword evidence="8 16" id="KW-1278">Translocase</keyword>
<dbReference type="HAMAP" id="MF_00427">
    <property type="entry name" value="NqrC"/>
    <property type="match status" value="1"/>
</dbReference>
<dbReference type="SMART" id="SM00900">
    <property type="entry name" value="FMN_bind"/>
    <property type="match status" value="1"/>
</dbReference>
<evidence type="ECO:0000256" key="5">
    <source>
        <dbReference type="ARBA" id="ARBA00022630"/>
    </source>
</evidence>
<keyword evidence="1 16" id="KW-0813">Transport</keyword>
<sequence length="272" mass="29168">MAQGNNSIKKILTVAFSLCIVCSIIVSTAAVGLKARQERNQELDRKSNILAVADLYEPGMDVGKEFSQAVTAKVVDLDTGEYTDEVDPETYDGFQAAKDPAQSRTLSGEKDIAGLGRQEQFSTIYLVGDENNPEQIVLPIRGQGLWGLMRGYLSVQGDGNTIGGITFYSHAETPGLGGEVDNPRWKAQWEGKEIYASSDTMEPAIQLVKGGASESTEVDALSGASLTSRGVTKLVQFWLSEEGFGHYLARFRDGVDSQASADASPSDDSEGA</sequence>
<evidence type="ECO:0000256" key="9">
    <source>
        <dbReference type="ARBA" id="ARBA00022989"/>
    </source>
</evidence>
<comment type="caution">
    <text evidence="16">The residue potentially involved in the covalent binding of FMN is a Ser instead of a Thr.</text>
</comment>
<evidence type="ECO:0000256" key="14">
    <source>
        <dbReference type="ARBA" id="ARBA00023136"/>
    </source>
</evidence>
<evidence type="ECO:0000256" key="17">
    <source>
        <dbReference type="PIRNR" id="PIRNR009437"/>
    </source>
</evidence>
<dbReference type="PANTHER" id="PTHR37838">
    <property type="entry name" value="NA(+)-TRANSLOCATING NADH-QUINONE REDUCTASE SUBUNIT C"/>
    <property type="match status" value="1"/>
</dbReference>
<dbReference type="PIRSF" id="PIRSF009437">
    <property type="entry name" value="NQR-1_subunit_C"/>
    <property type="match status" value="1"/>
</dbReference>
<evidence type="ECO:0000256" key="13">
    <source>
        <dbReference type="ARBA" id="ARBA00023075"/>
    </source>
</evidence>
<dbReference type="EC" id="7.2.1.1" evidence="16 17"/>
<evidence type="ECO:0000313" key="19">
    <source>
        <dbReference type="EMBL" id="XBO69386.1"/>
    </source>
</evidence>
<dbReference type="AlphaFoldDB" id="A0AAU7KCI6"/>
<comment type="cofactor">
    <cofactor evidence="16 17">
        <name>FMN</name>
        <dbReference type="ChEBI" id="CHEBI:58210"/>
    </cofactor>
</comment>
<dbReference type="InterPro" id="IPR007329">
    <property type="entry name" value="FMN-bd"/>
</dbReference>
<evidence type="ECO:0000256" key="4">
    <source>
        <dbReference type="ARBA" id="ARBA00022553"/>
    </source>
</evidence>
<organism evidence="19">
    <name type="scientific">Halomonas sp. RT37</name>
    <dbReference type="NCBI Taxonomy" id="2950872"/>
    <lineage>
        <taxon>Bacteria</taxon>
        <taxon>Pseudomonadati</taxon>
        <taxon>Pseudomonadota</taxon>
        <taxon>Gammaproteobacteria</taxon>
        <taxon>Oceanospirillales</taxon>
        <taxon>Halomonadaceae</taxon>
        <taxon>Halomonas</taxon>
    </lineage>
</organism>
<keyword evidence="3" id="KW-0997">Cell inner membrane</keyword>
<keyword evidence="9 16" id="KW-1133">Transmembrane helix</keyword>
<feature type="domain" description="FMN-binding" evidence="18">
    <location>
        <begin position="144"/>
        <end position="242"/>
    </location>
</feature>
<evidence type="ECO:0000256" key="15">
    <source>
        <dbReference type="ARBA" id="ARBA00023201"/>
    </source>
</evidence>
<evidence type="ECO:0000256" key="8">
    <source>
        <dbReference type="ARBA" id="ARBA00022967"/>
    </source>
</evidence>
<dbReference type="NCBIfam" id="TIGR01938">
    <property type="entry name" value="nqrC"/>
    <property type="match status" value="1"/>
</dbReference>
<keyword evidence="2 16" id="KW-1003">Cell membrane</keyword>
<keyword evidence="14 16" id="KW-0472">Membrane</keyword>
<comment type="function">
    <text evidence="16">NQR complex catalyzes the reduction of ubiquinone-1 to ubiquinol by two successive reactions, coupled with the transport of Na(+) ions from the cytoplasm to the periplasm. NqrA to NqrE are probably involved in the second step, the conversion of ubisemiquinone to ubiquinol.</text>
</comment>